<evidence type="ECO:0000259" key="1">
    <source>
        <dbReference type="Pfam" id="PF01966"/>
    </source>
</evidence>
<protein>
    <submittedName>
        <fullName evidence="2">HD domain-containing protein</fullName>
    </submittedName>
</protein>
<dbReference type="KEGG" id="lse:F1C12_02105"/>
<proteinExistence type="predicted"/>
<evidence type="ECO:0000313" key="3">
    <source>
        <dbReference type="Proteomes" id="UP000515511"/>
    </source>
</evidence>
<dbReference type="AlphaFoldDB" id="A0A7G6Y6D8"/>
<dbReference type="InterPro" id="IPR003607">
    <property type="entry name" value="HD/PDEase_dom"/>
</dbReference>
<dbReference type="Gene3D" id="1.10.3210.10">
    <property type="entry name" value="Hypothetical protein af1432"/>
    <property type="match status" value="1"/>
</dbReference>
<name>A0A7G6Y6D8_9MICO</name>
<dbReference type="SUPFAM" id="SSF109604">
    <property type="entry name" value="HD-domain/PDEase-like"/>
    <property type="match status" value="1"/>
</dbReference>
<dbReference type="Proteomes" id="UP000515511">
    <property type="component" value="Chromosome"/>
</dbReference>
<sequence>MTTVADVIGVDGTYRDPLWRVTVELSDLERRLLGSWWVRRLAYVMHAGASGLVTTQGYSRLEHSLGLLALVAHFRPEDAEGRIAALLHDVGHLPFSHTFEGVAGLDHHVLGIDRVRDLASILREHGLDPDDVMQAGRTLDGRTGELSLDHLDSFLRSGQAHGRTQELPAHTLERIDLHDGAVATDRDTAAYLADLIVDEAGWQSSPVNVVATGVLRYLASTLLLNMEDHERSAAATMVDREFWSLLLSHPETRAIAADFQKHPELWRVTDEPGTRKGTIVHEIRRRYLDVPIVDGRPSLCRS</sequence>
<evidence type="ECO:0000313" key="2">
    <source>
        <dbReference type="EMBL" id="QNE34053.1"/>
    </source>
</evidence>
<dbReference type="CDD" id="cd00077">
    <property type="entry name" value="HDc"/>
    <property type="match status" value="1"/>
</dbReference>
<accession>A0A7G6Y6D8</accession>
<gene>
    <name evidence="2" type="ORF">F1C12_02105</name>
</gene>
<dbReference type="EMBL" id="CP043641">
    <property type="protein sequence ID" value="QNE34053.1"/>
    <property type="molecule type" value="Genomic_DNA"/>
</dbReference>
<dbReference type="InterPro" id="IPR006674">
    <property type="entry name" value="HD_domain"/>
</dbReference>
<reference evidence="3" key="1">
    <citation type="submission" date="2019-09" db="EMBL/GenBank/DDBJ databases">
        <title>Antimicrobial potential of Antarctic Bacteria.</title>
        <authorList>
            <person name="Benaud N."/>
            <person name="Edwards R.J."/>
            <person name="Ferrari B.C."/>
        </authorList>
    </citation>
    <scope>NUCLEOTIDE SEQUENCE [LARGE SCALE GENOMIC DNA]</scope>
    <source>
        <strain evidence="3">INR9</strain>
    </source>
</reference>
<organism evidence="2 3">
    <name type="scientific">Leifsonia shinshuensis</name>
    <dbReference type="NCBI Taxonomy" id="150026"/>
    <lineage>
        <taxon>Bacteria</taxon>
        <taxon>Bacillati</taxon>
        <taxon>Actinomycetota</taxon>
        <taxon>Actinomycetes</taxon>
        <taxon>Micrococcales</taxon>
        <taxon>Microbacteriaceae</taxon>
        <taxon>Leifsonia</taxon>
    </lineage>
</organism>
<dbReference type="Pfam" id="PF01966">
    <property type="entry name" value="HD"/>
    <property type="match status" value="1"/>
</dbReference>
<feature type="domain" description="HD" evidence="1">
    <location>
        <begin position="60"/>
        <end position="130"/>
    </location>
</feature>